<protein>
    <recommendedName>
        <fullName evidence="5">AA9 family lytic polysaccharide monooxygenase</fullName>
        <ecNumber evidence="5">1.14.99.56</ecNumber>
    </recommendedName>
    <alternativeName>
        <fullName evidence="5">Endo-beta-1,4-glucanase</fullName>
    </alternativeName>
    <alternativeName>
        <fullName evidence="5">Glycosyl hydrolase 61 family protein</fullName>
    </alternativeName>
</protein>
<keyword evidence="5" id="KW-0624">Polysaccharide degradation</keyword>
<dbReference type="GO" id="GO:0008810">
    <property type="term" value="F:cellulase activity"/>
    <property type="evidence" value="ECO:0007669"/>
    <property type="project" value="UniProtKB-UniRule"/>
</dbReference>
<dbReference type="EC" id="1.14.99.56" evidence="5"/>
<proteinExistence type="predicted"/>
<keyword evidence="8" id="KW-1185">Reference proteome</keyword>
<evidence type="ECO:0000256" key="4">
    <source>
        <dbReference type="ARBA" id="ARBA00023157"/>
    </source>
</evidence>
<dbReference type="OrthoDB" id="4849160at2759"/>
<evidence type="ECO:0000313" key="8">
    <source>
        <dbReference type="Proteomes" id="UP000326924"/>
    </source>
</evidence>
<dbReference type="GO" id="GO:0030248">
    <property type="term" value="F:cellulose binding"/>
    <property type="evidence" value="ECO:0007669"/>
    <property type="project" value="UniProtKB-UniRule"/>
</dbReference>
<comment type="cofactor">
    <cofactor evidence="1">
        <name>Cu(2+)</name>
        <dbReference type="ChEBI" id="CHEBI:29036"/>
    </cofactor>
</comment>
<dbReference type="GO" id="GO:0005576">
    <property type="term" value="C:extracellular region"/>
    <property type="evidence" value="ECO:0007669"/>
    <property type="project" value="UniProtKB-SubCell"/>
</dbReference>
<comment type="caution">
    <text evidence="7">The sequence shown here is derived from an EMBL/GenBank/DDBJ whole genome shotgun (WGS) entry which is preliminary data.</text>
</comment>
<reference evidence="7 8" key="1">
    <citation type="submission" date="2019-09" db="EMBL/GenBank/DDBJ databases">
        <title>Draft genome of the ectomycorrhizal ascomycete Sphaerosporella brunnea.</title>
        <authorList>
            <consortium name="DOE Joint Genome Institute"/>
            <person name="Benucci G.M."/>
            <person name="Marozzi G."/>
            <person name="Antonielli L."/>
            <person name="Sanchez S."/>
            <person name="Marco P."/>
            <person name="Wang X."/>
            <person name="Falini L.B."/>
            <person name="Barry K."/>
            <person name="Haridas S."/>
            <person name="Lipzen A."/>
            <person name="Labutti K."/>
            <person name="Grigoriev I.V."/>
            <person name="Murat C."/>
            <person name="Martin F."/>
            <person name="Albertini E."/>
            <person name="Donnini D."/>
            <person name="Bonito G."/>
        </authorList>
    </citation>
    <scope>NUCLEOTIDE SEQUENCE [LARGE SCALE GENOMIC DNA]</scope>
    <source>
        <strain evidence="7 8">Sb_GMNB300</strain>
    </source>
</reference>
<dbReference type="Proteomes" id="UP000326924">
    <property type="component" value="Unassembled WGS sequence"/>
</dbReference>
<evidence type="ECO:0000256" key="2">
    <source>
        <dbReference type="ARBA" id="ARBA00004613"/>
    </source>
</evidence>
<dbReference type="Gene3D" id="2.70.50.70">
    <property type="match status" value="1"/>
</dbReference>
<dbReference type="AlphaFoldDB" id="A0A5J5EJA0"/>
<dbReference type="InterPro" id="IPR049892">
    <property type="entry name" value="AA9"/>
</dbReference>
<comment type="function">
    <text evidence="5">Lytic polysaccharide monooxygenase (LMPO) that depolymerizes crystalline and amorphous polysaccharides via the oxidation of scissile alpha- or beta-(1-4)-glycosidic bonds, yielding C1 and/or C4 oxidation products. Catalysis by LPMOs requires the reduction of the active-site copper from Cu(II) to Cu(I) by a reducing agent and H(2)O(2) or O(2) as a cosubstrate.</text>
</comment>
<name>A0A5J5EJA0_9PEZI</name>
<comment type="catalytic activity">
    <reaction evidence="5">
        <text>[(1-&gt;4)-beta-D-glucosyl]n+m + reduced acceptor + O2 = 4-dehydro-beta-D-glucosyl-[(1-&gt;4)-beta-D-glucosyl]n-1 + [(1-&gt;4)-beta-D-glucosyl]m + acceptor + H2O.</text>
        <dbReference type="EC" id="1.14.99.56"/>
    </reaction>
</comment>
<sequence>MAHLRPDPCNQPGTGPAALNATINAGSQTTATCARSSYGLHGEGRERLRQLRRVGAHMVPRHASPAEIDEAGLLSGTVANAVWALGTVMSTLQWTSTIPAGLAPGNHLIHMSCWRSIMRMLPSCDYMECAQLVVTGSGNETPSGSYLVSFSGAVDINIYSSTATTYTIPGPAKWTG</sequence>
<comment type="subcellular location">
    <subcellularLocation>
        <location evidence="2 5">Secreted</location>
    </subcellularLocation>
</comment>
<keyword evidence="5" id="KW-0136">Cellulose degradation</keyword>
<dbReference type="InParanoid" id="A0A5J5EJA0"/>
<gene>
    <name evidence="7" type="ORF">FN846DRAFT_900493</name>
</gene>
<keyword evidence="5" id="KW-0119">Carbohydrate metabolism</keyword>
<dbReference type="PANTHER" id="PTHR33353">
    <property type="entry name" value="PUTATIVE (AFU_ORTHOLOGUE AFUA_1G12560)-RELATED"/>
    <property type="match status" value="1"/>
</dbReference>
<organism evidence="7 8">
    <name type="scientific">Sphaerosporella brunnea</name>
    <dbReference type="NCBI Taxonomy" id="1250544"/>
    <lineage>
        <taxon>Eukaryota</taxon>
        <taxon>Fungi</taxon>
        <taxon>Dikarya</taxon>
        <taxon>Ascomycota</taxon>
        <taxon>Pezizomycotina</taxon>
        <taxon>Pezizomycetes</taxon>
        <taxon>Pezizales</taxon>
        <taxon>Pyronemataceae</taxon>
        <taxon>Sphaerosporella</taxon>
    </lineage>
</organism>
<dbReference type="Pfam" id="PF03443">
    <property type="entry name" value="AA9"/>
    <property type="match status" value="1"/>
</dbReference>
<dbReference type="PANTHER" id="PTHR33353:SF19">
    <property type="entry name" value="GLYCOSYLHYDROLASE FAMILY 61-8 PROTEIN"/>
    <property type="match status" value="1"/>
</dbReference>
<evidence type="ECO:0000259" key="6">
    <source>
        <dbReference type="Pfam" id="PF03443"/>
    </source>
</evidence>
<evidence type="ECO:0000256" key="5">
    <source>
        <dbReference type="RuleBase" id="RU368122"/>
    </source>
</evidence>
<keyword evidence="3 5" id="KW-0964">Secreted</keyword>
<comment type="domain">
    <text evidence="5">Has a modular structure: an endo-beta-1,4-glucanase catalytic module at the N-terminus, a linker rich in serines and threonines, and a C-terminal carbohydrate-binding module (CBM).</text>
</comment>
<evidence type="ECO:0000256" key="3">
    <source>
        <dbReference type="ARBA" id="ARBA00022525"/>
    </source>
</evidence>
<dbReference type="InterPro" id="IPR005103">
    <property type="entry name" value="AA9_LPMO"/>
</dbReference>
<keyword evidence="4 5" id="KW-1015">Disulfide bond</keyword>
<keyword evidence="7" id="KW-0378">Hydrolase</keyword>
<dbReference type="GO" id="GO:0030245">
    <property type="term" value="P:cellulose catabolic process"/>
    <property type="evidence" value="ECO:0007669"/>
    <property type="project" value="UniProtKB-UniRule"/>
</dbReference>
<evidence type="ECO:0000256" key="1">
    <source>
        <dbReference type="ARBA" id="ARBA00001973"/>
    </source>
</evidence>
<evidence type="ECO:0000313" key="7">
    <source>
        <dbReference type="EMBL" id="KAA8895752.1"/>
    </source>
</evidence>
<accession>A0A5J5EJA0</accession>
<feature type="domain" description="Auxiliary Activity family 9 catalytic" evidence="6">
    <location>
        <begin position="9"/>
        <end position="155"/>
    </location>
</feature>
<dbReference type="EMBL" id="VXIS01000246">
    <property type="protein sequence ID" value="KAA8895752.1"/>
    <property type="molecule type" value="Genomic_DNA"/>
</dbReference>